<keyword evidence="2" id="KW-1185">Reference proteome</keyword>
<organism evidence="1 2">
    <name type="scientific">Nelumbo nucifera</name>
    <name type="common">Sacred lotus</name>
    <dbReference type="NCBI Taxonomy" id="4432"/>
    <lineage>
        <taxon>Eukaryota</taxon>
        <taxon>Viridiplantae</taxon>
        <taxon>Streptophyta</taxon>
        <taxon>Embryophyta</taxon>
        <taxon>Tracheophyta</taxon>
        <taxon>Spermatophyta</taxon>
        <taxon>Magnoliopsida</taxon>
        <taxon>Proteales</taxon>
        <taxon>Nelumbonaceae</taxon>
        <taxon>Nelumbo</taxon>
    </lineage>
</organism>
<evidence type="ECO:0000313" key="2">
    <source>
        <dbReference type="Proteomes" id="UP000607653"/>
    </source>
</evidence>
<proteinExistence type="predicted"/>
<name>A0A822XET2_NELNU</name>
<sequence>MASSFYLSFIYLIELPNCVLDSEHLGSDRITWAVLQWRKLQRPSVRRVEGNKWLIAFSSEEEASGALYSGVSSLNDLQAWLLRWSHIGRSERQVNGFGRWWIRIFRHSAYSLVPRGVQGNRKGGRRLYCSRHEQYGVEKTRCPSSTGLEQGSERFLNA</sequence>
<evidence type="ECO:0000313" key="1">
    <source>
        <dbReference type="EMBL" id="DAD18840.1"/>
    </source>
</evidence>
<gene>
    <name evidence="1" type="ORF">HUJ06_020303</name>
</gene>
<reference evidence="1 2" key="1">
    <citation type="journal article" date="2020" name="Mol. Biol. Evol.">
        <title>Distinct Expression and Methylation Patterns for Genes with Different Fates following a Single Whole-Genome Duplication in Flowering Plants.</title>
        <authorList>
            <person name="Shi T."/>
            <person name="Rahmani R.S."/>
            <person name="Gugger P.F."/>
            <person name="Wang M."/>
            <person name="Li H."/>
            <person name="Zhang Y."/>
            <person name="Li Z."/>
            <person name="Wang Q."/>
            <person name="Van de Peer Y."/>
            <person name="Marchal K."/>
            <person name="Chen J."/>
        </authorList>
    </citation>
    <scope>NUCLEOTIDE SEQUENCE [LARGE SCALE GENOMIC DNA]</scope>
    <source>
        <tissue evidence="1">Leaf</tissue>
    </source>
</reference>
<dbReference type="AlphaFoldDB" id="A0A822XET2"/>
<dbReference type="EMBL" id="DUZY01000001">
    <property type="protein sequence ID" value="DAD18840.1"/>
    <property type="molecule type" value="Genomic_DNA"/>
</dbReference>
<comment type="caution">
    <text evidence="1">The sequence shown here is derived from an EMBL/GenBank/DDBJ whole genome shotgun (WGS) entry which is preliminary data.</text>
</comment>
<protein>
    <submittedName>
        <fullName evidence="1">Uncharacterized protein</fullName>
    </submittedName>
</protein>
<dbReference type="Proteomes" id="UP000607653">
    <property type="component" value="Unassembled WGS sequence"/>
</dbReference>
<accession>A0A822XET2</accession>